<reference evidence="2" key="2">
    <citation type="submission" date="2025-09" db="UniProtKB">
        <authorList>
            <consortium name="Ensembl"/>
        </authorList>
    </citation>
    <scope>IDENTIFICATION</scope>
</reference>
<feature type="region of interest" description="Disordered" evidence="1">
    <location>
        <begin position="555"/>
        <end position="624"/>
    </location>
</feature>
<organism evidence="2 3">
    <name type="scientific">Aquila chrysaetos chrysaetos</name>
    <dbReference type="NCBI Taxonomy" id="223781"/>
    <lineage>
        <taxon>Eukaryota</taxon>
        <taxon>Metazoa</taxon>
        <taxon>Chordata</taxon>
        <taxon>Craniata</taxon>
        <taxon>Vertebrata</taxon>
        <taxon>Euteleostomi</taxon>
        <taxon>Archelosauria</taxon>
        <taxon>Archosauria</taxon>
        <taxon>Dinosauria</taxon>
        <taxon>Saurischia</taxon>
        <taxon>Theropoda</taxon>
        <taxon>Coelurosauria</taxon>
        <taxon>Aves</taxon>
        <taxon>Neognathae</taxon>
        <taxon>Neoaves</taxon>
        <taxon>Telluraves</taxon>
        <taxon>Accipitrimorphae</taxon>
        <taxon>Accipitriformes</taxon>
        <taxon>Accipitridae</taxon>
        <taxon>Accipitrinae</taxon>
        <taxon>Aquila</taxon>
    </lineage>
</organism>
<dbReference type="Gene3D" id="3.30.710.10">
    <property type="entry name" value="Potassium Channel Kv1.1, Chain A"/>
    <property type="match status" value="1"/>
</dbReference>
<dbReference type="AlphaFoldDB" id="A0A663FIL2"/>
<dbReference type="PANTHER" id="PTHR23312">
    <property type="entry name" value="ARMC5 ARMADILLO REPEAT-CONTAINING -RELATED"/>
    <property type="match status" value="1"/>
</dbReference>
<name>A0A663FIL2_AQUCH</name>
<feature type="region of interest" description="Disordered" evidence="1">
    <location>
        <begin position="810"/>
        <end position="888"/>
    </location>
</feature>
<protein>
    <recommendedName>
        <fullName evidence="4">BTB domain-containing protein</fullName>
    </recommendedName>
</protein>
<feature type="compositionally biased region" description="Acidic residues" evidence="1">
    <location>
        <begin position="831"/>
        <end position="843"/>
    </location>
</feature>
<sequence length="888" mass="92224">MGALALPRGVGEGDPWLPEAPALLLLGRLAAADEPSRALATAPVVSGLLRYLTGVPAPAPRAARVLQRLTGHPAFLGALVRAYVPSLLHSWLVLGFTPPQAEELSRPGGPRHPAAPPHPRQARLKELGEGLLRNLGAGSSGPLRRGAADSHAALRGPPSPPGLCHRPAFAHQHWRHVAVARDVGITLASPTALASRCRDPRHCQDLCRCHVGATHGVGVTLARPTVLMSCWCDHWRDSGHRCHGGTTCVVGRRPRRGGCCGEGVRWPCCSRRWPGAPRPPTSPPPAFALYAADAIALLRGHAGDTPGDIGDAAGDGEDALGRASAEDLQVHGDGDTRDLWEHGDAEDLWGQADRRGESGDVLGEDGDLQRALDRHKDLKDPWGHPDTFGDAEDTWGHMDGHATSPADGHGDIGDTPGCTDGHGDPWGHADGLGDADDSWGPPGSPCPLSPVTLYPPPLLSPVSPCPQVSPDPFSLGPPCPQVSQRATKRPRSSSCPQLSPNPPNLHSQVAPRPPKCPLLSSSPPLSSNLPNSCPRVPLRSSNPCPQLSPCPQVSPNPLDPCPQVSPASSDPSPQPSPCLRASLSSSNSCPQASPSSSNPSPPPSPAPQASPTPPAARPPVSPTCPYARTPHDLLLLPNGTHPGVPVARAALTRGSPVLGAMLGGAFAEARQAAVTLGCAPRHPLLLLLHFVHGCRGHPKDKCPLLSPPVSPAAADAAVALARRYLVDGFEGVMVAAVAASPGALWALAERWGCAPLATRAAQAILGGPPHDVAPRLVRVAQLARCPPRLARALMAAVAPRGVQPHLEMGEPWGGGDPLLRLPGDANGDLGDVQEDLGDLEDDFGVPYEDLGDSRGDLGDVADPFGDPSVDVGDSLGEDDADVEVKGPL</sequence>
<feature type="compositionally biased region" description="Pro residues" evidence="1">
    <location>
        <begin position="599"/>
        <end position="622"/>
    </location>
</feature>
<dbReference type="GO" id="GO:0009653">
    <property type="term" value="P:anatomical structure morphogenesis"/>
    <property type="evidence" value="ECO:0007669"/>
    <property type="project" value="TreeGrafter"/>
</dbReference>
<evidence type="ECO:0000313" key="2">
    <source>
        <dbReference type="Ensembl" id="ENSACCP00020023512.1"/>
    </source>
</evidence>
<feature type="region of interest" description="Disordered" evidence="1">
    <location>
        <begin position="476"/>
        <end position="534"/>
    </location>
</feature>
<accession>A0A663FIL2</accession>
<feature type="compositionally biased region" description="Low complexity" evidence="1">
    <location>
        <begin position="517"/>
        <end position="534"/>
    </location>
</feature>
<evidence type="ECO:0000313" key="3">
    <source>
        <dbReference type="Proteomes" id="UP000472275"/>
    </source>
</evidence>
<evidence type="ECO:0000256" key="1">
    <source>
        <dbReference type="SAM" id="MobiDB-lite"/>
    </source>
</evidence>
<reference evidence="2" key="1">
    <citation type="submission" date="2025-08" db="UniProtKB">
        <authorList>
            <consortium name="Ensembl"/>
        </authorList>
    </citation>
    <scope>IDENTIFICATION</scope>
</reference>
<feature type="compositionally biased region" description="Low complexity" evidence="1">
    <location>
        <begin position="581"/>
        <end position="598"/>
    </location>
</feature>
<proteinExistence type="predicted"/>
<dbReference type="GO" id="GO:0005829">
    <property type="term" value="C:cytosol"/>
    <property type="evidence" value="ECO:0007669"/>
    <property type="project" value="TreeGrafter"/>
</dbReference>
<keyword evidence="3" id="KW-1185">Reference proteome</keyword>
<feature type="region of interest" description="Disordered" evidence="1">
    <location>
        <begin position="135"/>
        <end position="159"/>
    </location>
</feature>
<feature type="region of interest" description="Disordered" evidence="1">
    <location>
        <begin position="376"/>
        <end position="446"/>
    </location>
</feature>
<dbReference type="InterPro" id="IPR011333">
    <property type="entry name" value="SKP1/BTB/POZ_sf"/>
</dbReference>
<dbReference type="Ensembl" id="ENSACCT00020024554.1">
    <property type="protein sequence ID" value="ENSACCP00020023512.1"/>
    <property type="gene ID" value="ENSACCG00020016144.1"/>
</dbReference>
<dbReference type="PANTHER" id="PTHR23312:SF8">
    <property type="entry name" value="ARMADILLO REPEAT-CONTAINING PROTEIN 5"/>
    <property type="match status" value="1"/>
</dbReference>
<dbReference type="InParanoid" id="A0A663FIL2"/>
<dbReference type="Proteomes" id="UP000472275">
    <property type="component" value="Unassembled WGS sequence"/>
</dbReference>
<evidence type="ECO:0008006" key="4">
    <source>
        <dbReference type="Google" id="ProtNLM"/>
    </source>
</evidence>
<gene>
    <name evidence="2" type="primary">ARMC5</name>
</gene>